<protein>
    <submittedName>
        <fullName evidence="1">Uncharacterized protein</fullName>
    </submittedName>
</protein>
<evidence type="ECO:0000313" key="2">
    <source>
        <dbReference type="Proteomes" id="UP000500953"/>
    </source>
</evidence>
<dbReference type="RefSeq" id="WP_167485818.1">
    <property type="nucleotide sequence ID" value="NZ_CP046173.1"/>
</dbReference>
<dbReference type="Proteomes" id="UP000500953">
    <property type="component" value="Chromosome"/>
</dbReference>
<dbReference type="AlphaFoldDB" id="A0A6G9YZU3"/>
<dbReference type="EMBL" id="CP046173">
    <property type="protein sequence ID" value="QIS18486.1"/>
    <property type="molecule type" value="Genomic_DNA"/>
</dbReference>
<gene>
    <name evidence="1" type="ORF">F6W96_09510</name>
</gene>
<evidence type="ECO:0000313" key="1">
    <source>
        <dbReference type="EMBL" id="QIS18486.1"/>
    </source>
</evidence>
<name>A0A6G9YZU3_9NOCA</name>
<sequence length="217" mass="24544">MMSASVSFDQIEPVFDALGWTWYEEDGERRWCRHAWSLFETDGLTASDSANARNETVIRAVALWAVTRTFFAKAFDEGGEDDWRYGVYEAVGDEPKIDPSWLVGKAKAEYDENRDLPDRDESAHGEDNVDDLDYDIDLSDEVVKDMLQEMIVDEARNIGTHLRAALGEADLFASLWAARSPKSVFPLDESVIEEIFDNSKLSMVDAYGWVSDGMSVY</sequence>
<organism evidence="1 2">
    <name type="scientific">Nocardia terpenica</name>
    <dbReference type="NCBI Taxonomy" id="455432"/>
    <lineage>
        <taxon>Bacteria</taxon>
        <taxon>Bacillati</taxon>
        <taxon>Actinomycetota</taxon>
        <taxon>Actinomycetes</taxon>
        <taxon>Mycobacteriales</taxon>
        <taxon>Nocardiaceae</taxon>
        <taxon>Nocardia</taxon>
    </lineage>
</organism>
<reference evidence="1 2" key="1">
    <citation type="journal article" date="2019" name="ACS Chem. Biol.">
        <title>Identification and Mobilization of a Cryptic Antibiotic Biosynthesis Gene Locus from a Human-Pathogenic Nocardia Isolate.</title>
        <authorList>
            <person name="Herisse M."/>
            <person name="Ishida K."/>
            <person name="Porter J.L."/>
            <person name="Howden B."/>
            <person name="Hertweck C."/>
            <person name="Stinear T.P."/>
            <person name="Pidot S.J."/>
        </authorList>
    </citation>
    <scope>NUCLEOTIDE SEQUENCE [LARGE SCALE GENOMIC DNA]</scope>
    <source>
        <strain evidence="1 2">AUSMDU00012715</strain>
    </source>
</reference>
<accession>A0A6G9YZU3</accession>
<proteinExistence type="predicted"/>